<accession>A0A9W4E7M3</accession>
<protein>
    <submittedName>
        <fullName evidence="3">Uncharacterized protein</fullName>
    </submittedName>
</protein>
<feature type="compositionally biased region" description="Basic and acidic residues" evidence="1">
    <location>
        <begin position="15"/>
        <end position="32"/>
    </location>
</feature>
<evidence type="ECO:0000256" key="2">
    <source>
        <dbReference type="SAM" id="Phobius"/>
    </source>
</evidence>
<dbReference type="AlphaFoldDB" id="A0A9W4E7M3"/>
<name>A0A9W4E7M3_9ACTN</name>
<evidence type="ECO:0000256" key="1">
    <source>
        <dbReference type="SAM" id="MobiDB-lite"/>
    </source>
</evidence>
<evidence type="ECO:0000313" key="3">
    <source>
        <dbReference type="EMBL" id="CAG7613450.1"/>
    </source>
</evidence>
<gene>
    <name evidence="3" type="ORF">SBRY_100166</name>
</gene>
<keyword evidence="2" id="KW-0812">Transmembrane</keyword>
<proteinExistence type="predicted"/>
<reference evidence="3" key="1">
    <citation type="submission" date="2021-06" db="EMBL/GenBank/DDBJ databases">
        <authorList>
            <person name="Arsene-Ploetze F."/>
        </authorList>
    </citation>
    <scope>NUCLEOTIDE SEQUENCE</scope>
    <source>
        <strain evidence="3">SBRY1</strain>
    </source>
</reference>
<keyword evidence="2" id="KW-1133">Transmembrane helix</keyword>
<sequence>MPYEQDPRLAFGRTPEVRDKPQEQPLGADHRTLRLGAPRPPCEEATRATMMDPDAWPTDVGAAPTPATAWHGTTVTGDQVAAVRPRHRRALRGWLLPAVVLTAVLAYLGWQRLGGTVELTGVAARSTAAQVGCHTTVRIVGTLRTTGGAGTVTYRWRRSDGTVSDVVRQHVPKGDHQTDVVLLWTLEGRGTYTATATLDVLTPQQRSASSTFGYRCR</sequence>
<comment type="caution">
    <text evidence="3">The sequence shown here is derived from an EMBL/GenBank/DDBJ whole genome shotgun (WGS) entry which is preliminary data.</text>
</comment>
<feature type="transmembrane region" description="Helical" evidence="2">
    <location>
        <begin position="93"/>
        <end position="110"/>
    </location>
</feature>
<dbReference type="RefSeq" id="WP_205046400.1">
    <property type="nucleotide sequence ID" value="NZ_CAJVAX010000002.1"/>
</dbReference>
<keyword evidence="2" id="KW-0472">Membrane</keyword>
<feature type="region of interest" description="Disordered" evidence="1">
    <location>
        <begin position="1"/>
        <end position="41"/>
    </location>
</feature>
<keyword evidence="4" id="KW-1185">Reference proteome</keyword>
<evidence type="ECO:0000313" key="4">
    <source>
        <dbReference type="Proteomes" id="UP001153328"/>
    </source>
</evidence>
<organism evidence="3 4">
    <name type="scientific">Actinacidiphila bryophytorum</name>
    <dbReference type="NCBI Taxonomy" id="1436133"/>
    <lineage>
        <taxon>Bacteria</taxon>
        <taxon>Bacillati</taxon>
        <taxon>Actinomycetota</taxon>
        <taxon>Actinomycetes</taxon>
        <taxon>Kitasatosporales</taxon>
        <taxon>Streptomycetaceae</taxon>
        <taxon>Actinacidiphila</taxon>
    </lineage>
</organism>
<dbReference type="Proteomes" id="UP001153328">
    <property type="component" value="Unassembled WGS sequence"/>
</dbReference>
<dbReference type="EMBL" id="CAJVAX010000002">
    <property type="protein sequence ID" value="CAG7613450.1"/>
    <property type="molecule type" value="Genomic_DNA"/>
</dbReference>